<name>A0A7I4AA34_PHYPA</name>
<reference evidence="1" key="3">
    <citation type="submission" date="2020-12" db="UniProtKB">
        <authorList>
            <consortium name="EnsemblPlants"/>
        </authorList>
    </citation>
    <scope>IDENTIFICATION</scope>
</reference>
<dbReference type="EnsemblPlants" id="Pp3c11_24840V3.1">
    <property type="protein sequence ID" value="Pp3c11_24840V3.1"/>
    <property type="gene ID" value="Pp3c11_24840"/>
</dbReference>
<evidence type="ECO:0000313" key="1">
    <source>
        <dbReference type="EnsemblPlants" id="Pp3c11_24840V3.1"/>
    </source>
</evidence>
<reference evidence="1 2" key="1">
    <citation type="journal article" date="2008" name="Science">
        <title>The Physcomitrella genome reveals evolutionary insights into the conquest of land by plants.</title>
        <authorList>
            <person name="Rensing S."/>
            <person name="Lang D."/>
            <person name="Zimmer A."/>
            <person name="Terry A."/>
            <person name="Salamov A."/>
            <person name="Shapiro H."/>
            <person name="Nishiyama T."/>
            <person name="Perroud P.-F."/>
            <person name="Lindquist E."/>
            <person name="Kamisugi Y."/>
            <person name="Tanahashi T."/>
            <person name="Sakakibara K."/>
            <person name="Fujita T."/>
            <person name="Oishi K."/>
            <person name="Shin-I T."/>
            <person name="Kuroki Y."/>
            <person name="Toyoda A."/>
            <person name="Suzuki Y."/>
            <person name="Hashimoto A."/>
            <person name="Yamaguchi K."/>
            <person name="Sugano A."/>
            <person name="Kohara Y."/>
            <person name="Fujiyama A."/>
            <person name="Anterola A."/>
            <person name="Aoki S."/>
            <person name="Ashton N."/>
            <person name="Barbazuk W.B."/>
            <person name="Barker E."/>
            <person name="Bennetzen J."/>
            <person name="Bezanilla M."/>
            <person name="Blankenship R."/>
            <person name="Cho S.H."/>
            <person name="Dutcher S."/>
            <person name="Estelle M."/>
            <person name="Fawcett J.A."/>
            <person name="Gundlach H."/>
            <person name="Hanada K."/>
            <person name="Heyl A."/>
            <person name="Hicks K.A."/>
            <person name="Hugh J."/>
            <person name="Lohr M."/>
            <person name="Mayer K."/>
            <person name="Melkozernov A."/>
            <person name="Murata T."/>
            <person name="Nelson D."/>
            <person name="Pils B."/>
            <person name="Prigge M."/>
            <person name="Reiss B."/>
            <person name="Renner T."/>
            <person name="Rombauts S."/>
            <person name="Rushton P."/>
            <person name="Sanderfoot A."/>
            <person name="Schween G."/>
            <person name="Shiu S.-H."/>
            <person name="Stueber K."/>
            <person name="Theodoulou F.L."/>
            <person name="Tu H."/>
            <person name="Van de Peer Y."/>
            <person name="Verrier P.J."/>
            <person name="Waters E."/>
            <person name="Wood A."/>
            <person name="Yang L."/>
            <person name="Cove D."/>
            <person name="Cuming A."/>
            <person name="Hasebe M."/>
            <person name="Lucas S."/>
            <person name="Mishler D.B."/>
            <person name="Reski R."/>
            <person name="Grigoriev I."/>
            <person name="Quatrano R.S."/>
            <person name="Boore J.L."/>
        </authorList>
    </citation>
    <scope>NUCLEOTIDE SEQUENCE [LARGE SCALE GENOMIC DNA]</scope>
    <source>
        <strain evidence="1 2">cv. Gransden 2004</strain>
    </source>
</reference>
<protein>
    <submittedName>
        <fullName evidence="1">Uncharacterized protein</fullName>
    </submittedName>
</protein>
<reference evidence="1 2" key="2">
    <citation type="journal article" date="2018" name="Plant J.">
        <title>The Physcomitrella patens chromosome-scale assembly reveals moss genome structure and evolution.</title>
        <authorList>
            <person name="Lang D."/>
            <person name="Ullrich K.K."/>
            <person name="Murat F."/>
            <person name="Fuchs J."/>
            <person name="Jenkins J."/>
            <person name="Haas F.B."/>
            <person name="Piednoel M."/>
            <person name="Gundlach H."/>
            <person name="Van Bel M."/>
            <person name="Meyberg R."/>
            <person name="Vives C."/>
            <person name="Morata J."/>
            <person name="Symeonidi A."/>
            <person name="Hiss M."/>
            <person name="Muchero W."/>
            <person name="Kamisugi Y."/>
            <person name="Saleh O."/>
            <person name="Blanc G."/>
            <person name="Decker E.L."/>
            <person name="van Gessel N."/>
            <person name="Grimwood J."/>
            <person name="Hayes R.D."/>
            <person name="Graham S.W."/>
            <person name="Gunter L.E."/>
            <person name="McDaniel S.F."/>
            <person name="Hoernstein S.N.W."/>
            <person name="Larsson A."/>
            <person name="Li F.W."/>
            <person name="Perroud P.F."/>
            <person name="Phillips J."/>
            <person name="Ranjan P."/>
            <person name="Rokshar D.S."/>
            <person name="Rothfels C.J."/>
            <person name="Schneider L."/>
            <person name="Shu S."/>
            <person name="Stevenson D.W."/>
            <person name="Thummler F."/>
            <person name="Tillich M."/>
            <person name="Villarreal Aguilar J.C."/>
            <person name="Widiez T."/>
            <person name="Wong G.K."/>
            <person name="Wymore A."/>
            <person name="Zhang Y."/>
            <person name="Zimmer A.D."/>
            <person name="Quatrano R.S."/>
            <person name="Mayer K.F.X."/>
            <person name="Goodstein D."/>
            <person name="Casacuberta J.M."/>
            <person name="Vandepoele K."/>
            <person name="Reski R."/>
            <person name="Cuming A.C."/>
            <person name="Tuskan G.A."/>
            <person name="Maumus F."/>
            <person name="Salse J."/>
            <person name="Schmutz J."/>
            <person name="Rensing S.A."/>
        </authorList>
    </citation>
    <scope>NUCLEOTIDE SEQUENCE [LARGE SCALE GENOMIC DNA]</scope>
    <source>
        <strain evidence="1 2">cv. Gransden 2004</strain>
    </source>
</reference>
<accession>A0A7I4AA34</accession>
<sequence length="75" mass="8830">MNPRILAILILLNIGRRLITLIFLSLKSCERTLRENMNFYYNLFYQVPNHALYDQVNDVPLTVTSSVCHWGWGME</sequence>
<keyword evidence="2" id="KW-1185">Reference proteome</keyword>
<dbReference type="EMBL" id="ABEU02000011">
    <property type="status" value="NOT_ANNOTATED_CDS"/>
    <property type="molecule type" value="Genomic_DNA"/>
</dbReference>
<organism evidence="1 2">
    <name type="scientific">Physcomitrium patens</name>
    <name type="common">Spreading-leaved earth moss</name>
    <name type="synonym">Physcomitrella patens</name>
    <dbReference type="NCBI Taxonomy" id="3218"/>
    <lineage>
        <taxon>Eukaryota</taxon>
        <taxon>Viridiplantae</taxon>
        <taxon>Streptophyta</taxon>
        <taxon>Embryophyta</taxon>
        <taxon>Bryophyta</taxon>
        <taxon>Bryophytina</taxon>
        <taxon>Bryopsida</taxon>
        <taxon>Funariidae</taxon>
        <taxon>Funariales</taxon>
        <taxon>Funariaceae</taxon>
        <taxon>Physcomitrium</taxon>
    </lineage>
</organism>
<evidence type="ECO:0000313" key="2">
    <source>
        <dbReference type="Proteomes" id="UP000006727"/>
    </source>
</evidence>
<dbReference type="InParanoid" id="A0A7I4AA34"/>
<dbReference type="Proteomes" id="UP000006727">
    <property type="component" value="Chromosome 11"/>
</dbReference>
<dbReference type="Gramene" id="Pp3c11_24840V3.1">
    <property type="protein sequence ID" value="Pp3c11_24840V3.1"/>
    <property type="gene ID" value="Pp3c11_24840"/>
</dbReference>
<proteinExistence type="predicted"/>
<dbReference type="AlphaFoldDB" id="A0A7I4AA34"/>